<feature type="compositionally biased region" description="Basic and acidic residues" evidence="1">
    <location>
        <begin position="91"/>
        <end position="107"/>
    </location>
</feature>
<name>A0A077R5N8_9BASI</name>
<feature type="compositionally biased region" description="Basic residues" evidence="1">
    <location>
        <begin position="178"/>
        <end position="190"/>
    </location>
</feature>
<dbReference type="AlphaFoldDB" id="A0A077R5N8"/>
<organism evidence="2">
    <name type="scientific">Melanopsichium pennsylvanicum 4</name>
    <dbReference type="NCBI Taxonomy" id="1398559"/>
    <lineage>
        <taxon>Eukaryota</taxon>
        <taxon>Fungi</taxon>
        <taxon>Dikarya</taxon>
        <taxon>Basidiomycota</taxon>
        <taxon>Ustilaginomycotina</taxon>
        <taxon>Ustilaginomycetes</taxon>
        <taxon>Ustilaginales</taxon>
        <taxon>Ustilaginaceae</taxon>
        <taxon>Melanopsichium</taxon>
    </lineage>
</organism>
<evidence type="ECO:0000256" key="1">
    <source>
        <dbReference type="SAM" id="MobiDB-lite"/>
    </source>
</evidence>
<reference evidence="2" key="1">
    <citation type="journal article" date="2014" name="Genome Biol. Evol.">
        <title>Gene Loss Rather Than Gene Gain Is Associated with a Host Jump from Monocots to Dicots in the Smut Fungus Melanopsichium pennsylvanicum.</title>
        <authorList>
            <person name="Sharma R."/>
            <person name="Mishra B."/>
            <person name="Runge F."/>
            <person name="Thines M."/>
        </authorList>
    </citation>
    <scope>NUCLEOTIDE SEQUENCE</scope>
    <source>
        <strain evidence="2">4</strain>
    </source>
</reference>
<sequence length="190" mass="21066">MADLTEWQGITANLVAGRHEAIQNPLRAAAAAARYARSGDCISCIEARQSRTKNQHAKQHLAHGYSPTSLPKLYPFLISARPTMLDLVTSERESSELRRDSQAKWDPDECAYSPATAKQSKAGGLRTQDAKHFSKCNDPYSPCPSRSLPRKQHVSPCERCEGRAALAMLDPRMDPRSGRHLQVKKKSLSL</sequence>
<accession>A0A077R5N8</accession>
<proteinExistence type="predicted"/>
<feature type="region of interest" description="Disordered" evidence="1">
    <location>
        <begin position="91"/>
        <end position="127"/>
    </location>
</feature>
<evidence type="ECO:0000313" key="2">
    <source>
        <dbReference type="EMBL" id="CDI54391.1"/>
    </source>
</evidence>
<feature type="region of interest" description="Disordered" evidence="1">
    <location>
        <begin position="171"/>
        <end position="190"/>
    </location>
</feature>
<protein>
    <submittedName>
        <fullName evidence="2">Uncharacterized protein</fullName>
    </submittedName>
</protein>
<dbReference type="EMBL" id="HG529611">
    <property type="protein sequence ID" value="CDI54391.1"/>
    <property type="molecule type" value="Genomic_DNA"/>
</dbReference>